<name>A0ABU4HRJ7_9ACTN</name>
<feature type="transmembrane region" description="Helical" evidence="2">
    <location>
        <begin position="98"/>
        <end position="118"/>
    </location>
</feature>
<feature type="compositionally biased region" description="Low complexity" evidence="1">
    <location>
        <begin position="20"/>
        <end position="29"/>
    </location>
</feature>
<proteinExistence type="predicted"/>
<keyword evidence="2" id="KW-0472">Membrane</keyword>
<keyword evidence="4" id="KW-1185">Reference proteome</keyword>
<dbReference type="Proteomes" id="UP001284601">
    <property type="component" value="Unassembled WGS sequence"/>
</dbReference>
<sequence>MSEAGDAGGLQKISGGGDSGSAPGPASRPGEPKALSFIFETAKADVDLQFRIAERYDAKLRGSFAVAAALFTAVQAVALRQDVINALTDAEKDRVLRWAVYAAITLVAALVVSLIGSLPKRDKQFSPDALITHLQHADEPYRAERVVESMIGLMDTRQRANVHRKWRTLVSQVVCVAAMVLSGVELLIALRAFS</sequence>
<reference evidence="3 4" key="2">
    <citation type="submission" date="2023-10" db="EMBL/GenBank/DDBJ databases">
        <authorList>
            <person name="Han X.F."/>
        </authorList>
    </citation>
    <scope>NUCLEOTIDE SEQUENCE [LARGE SCALE GENOMIC DNA]</scope>
    <source>
        <strain evidence="3 4">KCTC 39840</strain>
    </source>
</reference>
<evidence type="ECO:0000313" key="4">
    <source>
        <dbReference type="Proteomes" id="UP001284601"/>
    </source>
</evidence>
<accession>A0ABU4HRJ7</accession>
<feature type="transmembrane region" description="Helical" evidence="2">
    <location>
        <begin position="169"/>
        <end position="193"/>
    </location>
</feature>
<dbReference type="EMBL" id="JAWSTH010000043">
    <property type="protein sequence ID" value="MDW5595938.1"/>
    <property type="molecule type" value="Genomic_DNA"/>
</dbReference>
<feature type="region of interest" description="Disordered" evidence="1">
    <location>
        <begin position="1"/>
        <end position="31"/>
    </location>
</feature>
<comment type="caution">
    <text evidence="3">The sequence shown here is derived from an EMBL/GenBank/DDBJ whole genome shotgun (WGS) entry which is preliminary data.</text>
</comment>
<evidence type="ECO:0000256" key="1">
    <source>
        <dbReference type="SAM" id="MobiDB-lite"/>
    </source>
</evidence>
<protein>
    <submittedName>
        <fullName evidence="3">Uncharacterized protein</fullName>
    </submittedName>
</protein>
<evidence type="ECO:0000313" key="3">
    <source>
        <dbReference type="EMBL" id="MDW5595938.1"/>
    </source>
</evidence>
<gene>
    <name evidence="3" type="ORF">R7226_16435</name>
</gene>
<reference evidence="4" key="1">
    <citation type="submission" date="2023-07" db="EMBL/GenBank/DDBJ databases">
        <title>Conexibacter stalactiti sp. nov., isolated from stalactites in a lava cave and emended description of the genus Conexibacter.</title>
        <authorList>
            <person name="Lee S.D."/>
        </authorList>
    </citation>
    <scope>NUCLEOTIDE SEQUENCE [LARGE SCALE GENOMIC DNA]</scope>
    <source>
        <strain evidence="4">KCTC 39840</strain>
    </source>
</reference>
<keyword evidence="2" id="KW-0812">Transmembrane</keyword>
<evidence type="ECO:0000256" key="2">
    <source>
        <dbReference type="SAM" id="Phobius"/>
    </source>
</evidence>
<organism evidence="3 4">
    <name type="scientific">Conexibacter stalactiti</name>
    <dbReference type="NCBI Taxonomy" id="1940611"/>
    <lineage>
        <taxon>Bacteria</taxon>
        <taxon>Bacillati</taxon>
        <taxon>Actinomycetota</taxon>
        <taxon>Thermoleophilia</taxon>
        <taxon>Solirubrobacterales</taxon>
        <taxon>Conexibacteraceae</taxon>
        <taxon>Conexibacter</taxon>
    </lineage>
</organism>
<feature type="transmembrane region" description="Helical" evidence="2">
    <location>
        <begin position="60"/>
        <end position="78"/>
    </location>
</feature>
<keyword evidence="2" id="KW-1133">Transmembrane helix</keyword>
<dbReference type="RefSeq" id="WP_318598283.1">
    <property type="nucleotide sequence ID" value="NZ_JAWSTH010000043.1"/>
</dbReference>